<organism evidence="2 3">
    <name type="scientific">Plakobranchus ocellatus</name>
    <dbReference type="NCBI Taxonomy" id="259542"/>
    <lineage>
        <taxon>Eukaryota</taxon>
        <taxon>Metazoa</taxon>
        <taxon>Spiralia</taxon>
        <taxon>Lophotrochozoa</taxon>
        <taxon>Mollusca</taxon>
        <taxon>Gastropoda</taxon>
        <taxon>Heterobranchia</taxon>
        <taxon>Euthyneura</taxon>
        <taxon>Panpulmonata</taxon>
        <taxon>Sacoglossa</taxon>
        <taxon>Placobranchoidea</taxon>
        <taxon>Plakobranchidae</taxon>
        <taxon>Plakobranchus</taxon>
    </lineage>
</organism>
<proteinExistence type="predicted"/>
<dbReference type="Proteomes" id="UP000735302">
    <property type="component" value="Unassembled WGS sequence"/>
</dbReference>
<gene>
    <name evidence="2" type="ORF">PoB_006250600</name>
</gene>
<evidence type="ECO:0000313" key="2">
    <source>
        <dbReference type="EMBL" id="GFO36001.1"/>
    </source>
</evidence>
<dbReference type="EMBL" id="BLXT01007037">
    <property type="protein sequence ID" value="GFO36001.1"/>
    <property type="molecule type" value="Genomic_DNA"/>
</dbReference>
<comment type="caution">
    <text evidence="2">The sequence shown here is derived from an EMBL/GenBank/DDBJ whole genome shotgun (WGS) entry which is preliminary data.</text>
</comment>
<name>A0AAV4CWC2_9GAST</name>
<evidence type="ECO:0000313" key="3">
    <source>
        <dbReference type="Proteomes" id="UP000735302"/>
    </source>
</evidence>
<protein>
    <submittedName>
        <fullName evidence="2">Uncharacterized protein</fullName>
    </submittedName>
</protein>
<dbReference type="AlphaFoldDB" id="A0AAV4CWC2"/>
<feature type="compositionally biased region" description="Basic and acidic residues" evidence="1">
    <location>
        <begin position="26"/>
        <end position="35"/>
    </location>
</feature>
<evidence type="ECO:0000256" key="1">
    <source>
        <dbReference type="SAM" id="MobiDB-lite"/>
    </source>
</evidence>
<accession>A0AAV4CWC2</accession>
<feature type="region of interest" description="Disordered" evidence="1">
    <location>
        <begin position="25"/>
        <end position="76"/>
    </location>
</feature>
<reference evidence="2 3" key="1">
    <citation type="journal article" date="2021" name="Elife">
        <title>Chloroplast acquisition without the gene transfer in kleptoplastic sea slugs, Plakobranchus ocellatus.</title>
        <authorList>
            <person name="Maeda T."/>
            <person name="Takahashi S."/>
            <person name="Yoshida T."/>
            <person name="Shimamura S."/>
            <person name="Takaki Y."/>
            <person name="Nagai Y."/>
            <person name="Toyoda A."/>
            <person name="Suzuki Y."/>
            <person name="Arimoto A."/>
            <person name="Ishii H."/>
            <person name="Satoh N."/>
            <person name="Nishiyama T."/>
            <person name="Hasebe M."/>
            <person name="Maruyama T."/>
            <person name="Minagawa J."/>
            <person name="Obokata J."/>
            <person name="Shigenobu S."/>
        </authorList>
    </citation>
    <scope>NUCLEOTIDE SEQUENCE [LARGE SCALE GENOMIC DNA]</scope>
</reference>
<sequence>MSAISPVVEVGTMFNFDIAPTLPFVADEKKNEKKKATPFRTKQSDISPQQGDLRHSRPPSDQGAGGRARTRDRRVPADFRADLLATAPYFRHNPEWRRKAGGNEIIA</sequence>
<feature type="compositionally biased region" description="Polar residues" evidence="1">
    <location>
        <begin position="40"/>
        <end position="50"/>
    </location>
</feature>
<keyword evidence="3" id="KW-1185">Reference proteome</keyword>